<name>A0A2Y9CAG3_9FIRM</name>
<comment type="caution">
    <text evidence="12">The sequence shown here is derived from an EMBL/GenBank/DDBJ whole genome shotgun (WGS) entry which is preliminary data.</text>
</comment>
<evidence type="ECO:0000256" key="1">
    <source>
        <dbReference type="ARBA" id="ARBA00001614"/>
    </source>
</evidence>
<feature type="active site" description="Proton donor" evidence="9">
    <location>
        <position position="177"/>
    </location>
</feature>
<dbReference type="SUPFAM" id="SSF74650">
    <property type="entry name" value="Galactose mutarotase-like"/>
    <property type="match status" value="1"/>
</dbReference>
<dbReference type="GO" id="GO:0033499">
    <property type="term" value="P:galactose catabolic process via UDP-galactose, Leloir pathway"/>
    <property type="evidence" value="ECO:0007669"/>
    <property type="project" value="TreeGrafter"/>
</dbReference>
<dbReference type="InterPro" id="IPR014718">
    <property type="entry name" value="GH-type_carb-bd"/>
</dbReference>
<dbReference type="InterPro" id="IPR015443">
    <property type="entry name" value="Aldose_1-epimerase"/>
</dbReference>
<dbReference type="InterPro" id="IPR047215">
    <property type="entry name" value="Galactose_mutarotase-like"/>
</dbReference>
<dbReference type="PROSITE" id="PS00545">
    <property type="entry name" value="ALDOSE_1_EPIMERASE"/>
    <property type="match status" value="1"/>
</dbReference>
<evidence type="ECO:0000256" key="7">
    <source>
        <dbReference type="ARBA" id="ARBA00023277"/>
    </source>
</evidence>
<dbReference type="AlphaFoldDB" id="A0A2Y9CAG3"/>
<dbReference type="UniPathway" id="UPA00242"/>
<evidence type="ECO:0000313" key="12">
    <source>
        <dbReference type="EMBL" id="PWJ23794.1"/>
    </source>
</evidence>
<dbReference type="EMBL" id="QGDL01000012">
    <property type="protein sequence ID" value="PWJ23794.1"/>
    <property type="molecule type" value="Genomic_DNA"/>
</dbReference>
<dbReference type="Pfam" id="PF01263">
    <property type="entry name" value="Aldose_epim"/>
    <property type="match status" value="1"/>
</dbReference>
<proteinExistence type="inferred from homology"/>
<dbReference type="PIRSF" id="PIRSF005096">
    <property type="entry name" value="GALM"/>
    <property type="match status" value="1"/>
</dbReference>
<comment type="pathway">
    <text evidence="2 8">Carbohydrate metabolism; hexose metabolism.</text>
</comment>
<gene>
    <name evidence="12" type="ORF">A8806_11239</name>
</gene>
<reference evidence="12 13" key="1">
    <citation type="submission" date="2018-05" db="EMBL/GenBank/DDBJ databases">
        <title>The Hungate 1000. A catalogue of reference genomes from the rumen microbiome.</title>
        <authorList>
            <person name="Kelly W."/>
        </authorList>
    </citation>
    <scope>NUCLEOTIDE SEQUENCE [LARGE SCALE GENOMIC DNA]</scope>
    <source>
        <strain evidence="12 13">NLAE-zl-C242</strain>
    </source>
</reference>
<protein>
    <recommendedName>
        <fullName evidence="5 8">Aldose 1-epimerase</fullName>
        <ecNumber evidence="4 8">5.1.3.3</ecNumber>
    </recommendedName>
</protein>
<dbReference type="Gene3D" id="2.70.98.10">
    <property type="match status" value="1"/>
</dbReference>
<evidence type="ECO:0000256" key="5">
    <source>
        <dbReference type="ARBA" id="ARBA00014165"/>
    </source>
</evidence>
<dbReference type="GO" id="GO:0004034">
    <property type="term" value="F:aldose 1-epimerase activity"/>
    <property type="evidence" value="ECO:0007669"/>
    <property type="project" value="UniProtKB-EC"/>
</dbReference>
<evidence type="ECO:0000256" key="9">
    <source>
        <dbReference type="PIRSR" id="PIRSR005096-1"/>
    </source>
</evidence>
<dbReference type="NCBIfam" id="NF008277">
    <property type="entry name" value="PRK11055.1"/>
    <property type="match status" value="1"/>
</dbReference>
<feature type="binding site" evidence="11">
    <location>
        <begin position="177"/>
        <end position="179"/>
    </location>
    <ligand>
        <name>beta-D-galactose</name>
        <dbReference type="ChEBI" id="CHEBI:27667"/>
    </ligand>
</feature>
<evidence type="ECO:0000256" key="11">
    <source>
        <dbReference type="PIRSR" id="PIRSR005096-3"/>
    </source>
</evidence>
<organism evidence="12 13">
    <name type="scientific">Faecalicatena orotica</name>
    <dbReference type="NCBI Taxonomy" id="1544"/>
    <lineage>
        <taxon>Bacteria</taxon>
        <taxon>Bacillati</taxon>
        <taxon>Bacillota</taxon>
        <taxon>Clostridia</taxon>
        <taxon>Lachnospirales</taxon>
        <taxon>Lachnospiraceae</taxon>
        <taxon>Faecalicatena</taxon>
    </lineage>
</organism>
<dbReference type="OrthoDB" id="9779408at2"/>
<accession>A0A2Y9CAG3</accession>
<dbReference type="PANTHER" id="PTHR10091">
    <property type="entry name" value="ALDOSE-1-EPIMERASE"/>
    <property type="match status" value="1"/>
</dbReference>
<keyword evidence="7 8" id="KW-0119">Carbohydrate metabolism</keyword>
<evidence type="ECO:0000256" key="8">
    <source>
        <dbReference type="PIRNR" id="PIRNR005096"/>
    </source>
</evidence>
<dbReference type="InterPro" id="IPR018052">
    <property type="entry name" value="Ald1_epimerase_CS"/>
</dbReference>
<feature type="binding site" evidence="11">
    <location>
        <begin position="81"/>
        <end position="82"/>
    </location>
    <ligand>
        <name>beta-D-galactose</name>
        <dbReference type="ChEBI" id="CHEBI:27667"/>
    </ligand>
</feature>
<dbReference type="RefSeq" id="WP_109732631.1">
    <property type="nucleotide sequence ID" value="NZ_BAAACK010000025.1"/>
</dbReference>
<sequence>MRESGNANIQIESMGSRVQFYTLKNQTGIQVTLTNYGAAVYRILTPDRDGRVDDIALSSPSPETFMDNKAFFGATVGRVANRIKQGRITVGCKEYQLSLNEGKNHAHGGFSGFDKKIWNGKIRNNAVEFTYTSPDKEEGYPGSVTVTVSYRLDGEGRLHIRHHAESTEDTIINLTNHTYFNLGGHASGKIYDQRLQINGGFYLESDAELIPTGQILRVGGTPFDFTQEKELGLDIHSEIPMLTNNGGYDVTFLKAERGFTRAAVLKDKKSGRCLEVFTDYPAIHLYTGNFLKDEPGLEDRVYNRHESVCLEAQRLPFASGYAHFGEIGLKAGEQMERNICYHFSAER</sequence>
<dbReference type="CDD" id="cd09019">
    <property type="entry name" value="galactose_mutarotase_like"/>
    <property type="match status" value="1"/>
</dbReference>
<comment type="catalytic activity">
    <reaction evidence="1 8">
        <text>alpha-D-glucose = beta-D-glucose</text>
        <dbReference type="Rhea" id="RHEA:10264"/>
        <dbReference type="ChEBI" id="CHEBI:15903"/>
        <dbReference type="ChEBI" id="CHEBI:17925"/>
        <dbReference type="EC" id="5.1.3.3"/>
    </reaction>
</comment>
<dbReference type="InterPro" id="IPR008183">
    <property type="entry name" value="Aldose_1/G6P_1-epimerase"/>
</dbReference>
<evidence type="ECO:0000313" key="13">
    <source>
        <dbReference type="Proteomes" id="UP000245845"/>
    </source>
</evidence>
<feature type="binding site" evidence="10">
    <location>
        <position position="249"/>
    </location>
    <ligand>
        <name>beta-D-galactose</name>
        <dbReference type="ChEBI" id="CHEBI:27667"/>
    </ligand>
</feature>
<dbReference type="EC" id="5.1.3.3" evidence="4 8"/>
<dbReference type="InterPro" id="IPR011013">
    <property type="entry name" value="Gal_mutarotase_sf_dom"/>
</dbReference>
<feature type="active site" description="Proton acceptor" evidence="9">
    <location>
        <position position="311"/>
    </location>
</feature>
<evidence type="ECO:0000256" key="10">
    <source>
        <dbReference type="PIRSR" id="PIRSR005096-2"/>
    </source>
</evidence>
<dbReference type="PANTHER" id="PTHR10091:SF0">
    <property type="entry name" value="GALACTOSE MUTAROTASE"/>
    <property type="match status" value="1"/>
</dbReference>
<evidence type="ECO:0000256" key="6">
    <source>
        <dbReference type="ARBA" id="ARBA00023235"/>
    </source>
</evidence>
<dbReference type="GO" id="GO:0006006">
    <property type="term" value="P:glucose metabolic process"/>
    <property type="evidence" value="ECO:0007669"/>
    <property type="project" value="TreeGrafter"/>
</dbReference>
<dbReference type="Proteomes" id="UP000245845">
    <property type="component" value="Unassembled WGS sequence"/>
</dbReference>
<dbReference type="GO" id="GO:0030246">
    <property type="term" value="F:carbohydrate binding"/>
    <property type="evidence" value="ECO:0007669"/>
    <property type="project" value="InterPro"/>
</dbReference>
<keyword evidence="6 8" id="KW-0413">Isomerase</keyword>
<evidence type="ECO:0000256" key="2">
    <source>
        <dbReference type="ARBA" id="ARBA00005028"/>
    </source>
</evidence>
<keyword evidence="13" id="KW-1185">Reference proteome</keyword>
<evidence type="ECO:0000256" key="4">
    <source>
        <dbReference type="ARBA" id="ARBA00013185"/>
    </source>
</evidence>
<comment type="similarity">
    <text evidence="3 8">Belongs to the aldose epimerase family.</text>
</comment>
<evidence type="ECO:0000256" key="3">
    <source>
        <dbReference type="ARBA" id="ARBA00006206"/>
    </source>
</evidence>